<dbReference type="AlphaFoldDB" id="A0A1G6JLB7"/>
<dbReference type="EMBL" id="FMYW01000003">
    <property type="protein sequence ID" value="SDC19513.1"/>
    <property type="molecule type" value="Genomic_DNA"/>
</dbReference>
<keyword evidence="2" id="KW-1185">Reference proteome</keyword>
<gene>
    <name evidence="1" type="ORF">SAMN04487864_103173</name>
</gene>
<evidence type="ECO:0000313" key="2">
    <source>
        <dbReference type="Proteomes" id="UP000198943"/>
    </source>
</evidence>
<accession>A0A1G6JLB7</accession>
<reference evidence="2" key="1">
    <citation type="submission" date="2016-10" db="EMBL/GenBank/DDBJ databases">
        <authorList>
            <person name="Varghese N."/>
            <person name="Submissions S."/>
        </authorList>
    </citation>
    <scope>NUCLEOTIDE SEQUENCE [LARGE SCALE GENOMIC DNA]</scope>
    <source>
        <strain evidence="2">DSM 11005</strain>
    </source>
</reference>
<protein>
    <submittedName>
        <fullName evidence="1">Uncharacterized protein</fullName>
    </submittedName>
</protein>
<sequence length="502" mass="58658">MTTKNTFHKQQPLTFRIIDSPMGIGKSASLMDLIRFHNKGFDPEPRRFIVFVPTIRERDERYGSELDLKSPATPPYNKSILELIRNGENIVTTHSLWSIFNDETIRAFSESNYKYIALFDEVPQLFRDVVGKGHKLDEPAGSIRFGPADIKLMQQTGMVRVQDGTIRFNPECEYAKSDKDYKVFNAIKNLSYSCTLYPFGEKDGTFTSIIAFARRELFACFRECWFYSYMTEGSMLHNYCAMNHIAMEYYHIDDGRMIRNPGGKYVETYPRGIENLVILDGKPFNMDASLSKTWYHNASKDASQAGLKELKQKFRNAYEFMKARGVRSDSFLFTTFNAYKDLLHSNGRHYPSLRRFLPCNTKATNSYQNCTGVAYLCNRFFDVTCTKFLEQRAKAENNPELLFNNDNYALSELVQFVWRTNVRVRESCQPVYVWIPDRRMRTLLQDFQERADKTLKKRALLRGTWKARQASPNRKRRLARINRKKADLYHAFAMLKAKRFLL</sequence>
<organism evidence="1 2">
    <name type="scientific">Succiniclasticum ruminis</name>
    <dbReference type="NCBI Taxonomy" id="40841"/>
    <lineage>
        <taxon>Bacteria</taxon>
        <taxon>Bacillati</taxon>
        <taxon>Bacillota</taxon>
        <taxon>Negativicutes</taxon>
        <taxon>Acidaminococcales</taxon>
        <taxon>Acidaminococcaceae</taxon>
        <taxon>Succiniclasticum</taxon>
    </lineage>
</organism>
<proteinExistence type="predicted"/>
<dbReference type="OrthoDB" id="1898893at2"/>
<name>A0A1G6JLB7_9FIRM</name>
<dbReference type="RefSeq" id="WP_093729611.1">
    <property type="nucleotide sequence ID" value="NZ_FMYW01000003.1"/>
</dbReference>
<evidence type="ECO:0000313" key="1">
    <source>
        <dbReference type="EMBL" id="SDC19513.1"/>
    </source>
</evidence>
<dbReference type="Proteomes" id="UP000198943">
    <property type="component" value="Unassembled WGS sequence"/>
</dbReference>